<evidence type="ECO:0000313" key="5">
    <source>
        <dbReference type="EMBL" id="ACA95374.1"/>
    </source>
</evidence>
<dbReference type="InterPro" id="IPR009014">
    <property type="entry name" value="Transketo_C/PFOR_II"/>
</dbReference>
<evidence type="ECO:0000259" key="4">
    <source>
        <dbReference type="SMART" id="SM00861"/>
    </source>
</evidence>
<comment type="cofactor">
    <cofactor evidence="1">
        <name>thiamine diphosphate</name>
        <dbReference type="ChEBI" id="CHEBI:58937"/>
    </cofactor>
</comment>
<accession>B1KAX7</accession>
<dbReference type="AlphaFoldDB" id="B1KAX7"/>
<name>B1KAX7_BURO0</name>
<dbReference type="KEGG" id="bcm:Bcenmc03_6255"/>
<dbReference type="SUPFAM" id="SSF52922">
    <property type="entry name" value="TK C-terminal domain-like"/>
    <property type="match status" value="1"/>
</dbReference>
<comment type="similarity">
    <text evidence="2">Belongs to the transketolase family.</text>
</comment>
<dbReference type="Gene3D" id="3.40.50.970">
    <property type="match status" value="1"/>
</dbReference>
<dbReference type="Pfam" id="PF02780">
    <property type="entry name" value="Transketolase_C"/>
    <property type="match status" value="1"/>
</dbReference>
<dbReference type="InterPro" id="IPR005475">
    <property type="entry name" value="Transketolase-like_Pyr-bd"/>
</dbReference>
<feature type="domain" description="Transketolase-like pyrimidine-binding" evidence="4">
    <location>
        <begin position="24"/>
        <end position="189"/>
    </location>
</feature>
<dbReference type="Pfam" id="PF02779">
    <property type="entry name" value="Transket_pyr"/>
    <property type="match status" value="1"/>
</dbReference>
<reference evidence="6" key="1">
    <citation type="submission" date="2008-02" db="EMBL/GenBank/DDBJ databases">
        <title>Complete sequence of chromosome 3 of Burkholderia cenocepacia MC0-3.</title>
        <authorList>
            <person name="Copeland A."/>
            <person name="Lucas S."/>
            <person name="Lapidus A."/>
            <person name="Barry K."/>
            <person name="Bruce D."/>
            <person name="Goodwin L."/>
            <person name="Glavina del Rio T."/>
            <person name="Dalin E."/>
            <person name="Tice H."/>
            <person name="Pitluck S."/>
            <person name="Chain P."/>
            <person name="Malfatti S."/>
            <person name="Shin M."/>
            <person name="Vergez L."/>
            <person name="Schmutz J."/>
            <person name="Larimer F."/>
            <person name="Land M."/>
            <person name="Hauser L."/>
            <person name="Kyrpides N."/>
            <person name="Mikhailova N."/>
            <person name="Tiedje J."/>
            <person name="Richardson P."/>
        </authorList>
    </citation>
    <scope>NUCLEOTIDE SEQUENCE [LARGE SCALE GENOMIC DNA]</scope>
    <source>
        <strain evidence="6">MC0-3</strain>
    </source>
</reference>
<dbReference type="Proteomes" id="UP000002169">
    <property type="component" value="Chromosome 3"/>
</dbReference>
<sequence length="332" mass="35543">MSTADNKPRLKTSAMIASIAAEGQATRSAPFGHALTELARTNANVIGMTADLGKYTDLHIFAKAFPERYYQMGMAEQLLMGAAAGFAHEGAQPFVTTYAVFATRRAYDFIHQAIAEDNLDVKLICALPGLTTGYGPSHQAAEDLALMRAMPNMTVIDPCDALDIEQMVPAIAEHKGPVYARLLRGNVPAVLDEYDYRFELGEAKLLRDGNDVLLISSGIMTMRALEVAKALEADRVDVAVLHVPTIKPLDTATLVREAARKGRMVVVAENHTVIGGLGEAVATALLGAGVTVPFRQIALPDAYLAAGALPTLHERYGISAGAMRANIRSWLG</sequence>
<dbReference type="CDD" id="cd07033">
    <property type="entry name" value="TPP_PYR_DXS_TK_like"/>
    <property type="match status" value="1"/>
</dbReference>
<dbReference type="InterPro" id="IPR029061">
    <property type="entry name" value="THDP-binding"/>
</dbReference>
<gene>
    <name evidence="5" type="ordered locus">Bcenmc03_6255</name>
</gene>
<keyword evidence="3" id="KW-0786">Thiamine pyrophosphate</keyword>
<dbReference type="RefSeq" id="WP_012336785.1">
    <property type="nucleotide sequence ID" value="NC_010512.1"/>
</dbReference>
<proteinExistence type="inferred from homology"/>
<evidence type="ECO:0000313" key="6">
    <source>
        <dbReference type="Proteomes" id="UP000002169"/>
    </source>
</evidence>
<evidence type="ECO:0000256" key="2">
    <source>
        <dbReference type="ARBA" id="ARBA00007131"/>
    </source>
</evidence>
<dbReference type="EMBL" id="CP000960">
    <property type="protein sequence ID" value="ACA95374.1"/>
    <property type="molecule type" value="Genomic_DNA"/>
</dbReference>
<evidence type="ECO:0000256" key="1">
    <source>
        <dbReference type="ARBA" id="ARBA00001964"/>
    </source>
</evidence>
<evidence type="ECO:0000256" key="3">
    <source>
        <dbReference type="ARBA" id="ARBA00023052"/>
    </source>
</evidence>
<dbReference type="PANTHER" id="PTHR43825">
    <property type="entry name" value="PYRUVATE DEHYDROGENASE E1 COMPONENT"/>
    <property type="match status" value="1"/>
</dbReference>
<dbReference type="InterPro" id="IPR033248">
    <property type="entry name" value="Transketolase_C"/>
</dbReference>
<dbReference type="InterPro" id="IPR051157">
    <property type="entry name" value="PDH/Transketolase"/>
</dbReference>
<dbReference type="Gene3D" id="3.40.50.920">
    <property type="match status" value="1"/>
</dbReference>
<protein>
    <submittedName>
        <fullName evidence="5">Transketolase central region</fullName>
    </submittedName>
</protein>
<organism evidence="5 6">
    <name type="scientific">Burkholderia orbicola (strain MC0-3)</name>
    <dbReference type="NCBI Taxonomy" id="406425"/>
    <lineage>
        <taxon>Bacteria</taxon>
        <taxon>Pseudomonadati</taxon>
        <taxon>Pseudomonadota</taxon>
        <taxon>Betaproteobacteria</taxon>
        <taxon>Burkholderiales</taxon>
        <taxon>Burkholderiaceae</taxon>
        <taxon>Burkholderia</taxon>
        <taxon>Burkholderia cepacia complex</taxon>
        <taxon>Burkholderia orbicola</taxon>
    </lineage>
</organism>
<dbReference type="PANTHER" id="PTHR43825:SF1">
    <property type="entry name" value="TRANSKETOLASE-LIKE PYRIMIDINE-BINDING DOMAIN-CONTAINING PROTEIN"/>
    <property type="match status" value="1"/>
</dbReference>
<dbReference type="SMART" id="SM00861">
    <property type="entry name" value="Transket_pyr"/>
    <property type="match status" value="1"/>
</dbReference>
<dbReference type="SUPFAM" id="SSF52518">
    <property type="entry name" value="Thiamin diphosphate-binding fold (THDP-binding)"/>
    <property type="match status" value="1"/>
</dbReference>
<dbReference type="HOGENOM" id="CLU_009227_1_1_4"/>
<dbReference type="FunFam" id="3.40.50.970:FF:000129">
    <property type="entry name" value="Transketolase"/>
    <property type="match status" value="1"/>
</dbReference>